<sequence>MIDDCNSLFFCFFDFFLQEGGRGKMMRGGWSLHNRGCVAASREAGRLLVRGCGAREGWWSRSSDDINGGRSLGTQGKEEVGLSIIVGERWR</sequence>
<organism evidence="1 2">
    <name type="scientific">Zizania palustris</name>
    <name type="common">Northern wild rice</name>
    <dbReference type="NCBI Taxonomy" id="103762"/>
    <lineage>
        <taxon>Eukaryota</taxon>
        <taxon>Viridiplantae</taxon>
        <taxon>Streptophyta</taxon>
        <taxon>Embryophyta</taxon>
        <taxon>Tracheophyta</taxon>
        <taxon>Spermatophyta</taxon>
        <taxon>Magnoliopsida</taxon>
        <taxon>Liliopsida</taxon>
        <taxon>Poales</taxon>
        <taxon>Poaceae</taxon>
        <taxon>BOP clade</taxon>
        <taxon>Oryzoideae</taxon>
        <taxon>Oryzeae</taxon>
        <taxon>Zizaniinae</taxon>
        <taxon>Zizania</taxon>
    </lineage>
</organism>
<protein>
    <submittedName>
        <fullName evidence="1">Uncharacterized protein</fullName>
    </submittedName>
</protein>
<reference evidence="1" key="1">
    <citation type="journal article" date="2021" name="bioRxiv">
        <title>Whole Genome Assembly and Annotation of Northern Wild Rice, Zizania palustris L., Supports a Whole Genome Duplication in the Zizania Genus.</title>
        <authorList>
            <person name="Haas M."/>
            <person name="Kono T."/>
            <person name="Macchietto M."/>
            <person name="Millas R."/>
            <person name="McGilp L."/>
            <person name="Shao M."/>
            <person name="Duquette J."/>
            <person name="Hirsch C.N."/>
            <person name="Kimball J."/>
        </authorList>
    </citation>
    <scope>NUCLEOTIDE SEQUENCE</scope>
    <source>
        <tissue evidence="1">Fresh leaf tissue</tissue>
    </source>
</reference>
<keyword evidence="2" id="KW-1185">Reference proteome</keyword>
<comment type="caution">
    <text evidence="1">The sequence shown here is derived from an EMBL/GenBank/DDBJ whole genome shotgun (WGS) entry which is preliminary data.</text>
</comment>
<evidence type="ECO:0000313" key="2">
    <source>
        <dbReference type="Proteomes" id="UP000729402"/>
    </source>
</evidence>
<dbReference type="Proteomes" id="UP000729402">
    <property type="component" value="Unassembled WGS sequence"/>
</dbReference>
<name>A0A8J5RE09_ZIZPA</name>
<evidence type="ECO:0000313" key="1">
    <source>
        <dbReference type="EMBL" id="KAG8044243.1"/>
    </source>
</evidence>
<reference evidence="1" key="2">
    <citation type="submission" date="2021-02" db="EMBL/GenBank/DDBJ databases">
        <authorList>
            <person name="Kimball J.A."/>
            <person name="Haas M.W."/>
            <person name="Macchietto M."/>
            <person name="Kono T."/>
            <person name="Duquette J."/>
            <person name="Shao M."/>
        </authorList>
    </citation>
    <scope>NUCLEOTIDE SEQUENCE</scope>
    <source>
        <tissue evidence="1">Fresh leaf tissue</tissue>
    </source>
</reference>
<gene>
    <name evidence="1" type="ORF">GUJ93_ZPchr0224g7161</name>
</gene>
<proteinExistence type="predicted"/>
<dbReference type="EMBL" id="JAAALK010000834">
    <property type="protein sequence ID" value="KAG8044243.1"/>
    <property type="molecule type" value="Genomic_DNA"/>
</dbReference>
<dbReference type="AlphaFoldDB" id="A0A8J5RE09"/>
<accession>A0A8J5RE09</accession>